<keyword evidence="2" id="KW-1064">Adaptive immunity</keyword>
<dbReference type="PROSITE" id="PS50835">
    <property type="entry name" value="IG_LIKE"/>
    <property type="match status" value="1"/>
</dbReference>
<evidence type="ECO:0000256" key="2">
    <source>
        <dbReference type="ARBA" id="ARBA00023130"/>
    </source>
</evidence>
<keyword evidence="1 6" id="KW-0732">Signal</keyword>
<evidence type="ECO:0000259" key="7">
    <source>
        <dbReference type="PROSITE" id="PS50835"/>
    </source>
</evidence>
<keyword evidence="5" id="KW-0391">Immunity</keyword>
<evidence type="ECO:0000256" key="6">
    <source>
        <dbReference type="SAM" id="SignalP"/>
    </source>
</evidence>
<dbReference type="AlphaFoldDB" id="A0AAN9HAA4"/>
<evidence type="ECO:0000313" key="8">
    <source>
        <dbReference type="EMBL" id="KAK7163316.1"/>
    </source>
</evidence>
<evidence type="ECO:0000256" key="5">
    <source>
        <dbReference type="ARBA" id="ARBA00043266"/>
    </source>
</evidence>
<proteinExistence type="predicted"/>
<dbReference type="PANTHER" id="PTHR19367:SF18">
    <property type="entry name" value="T CELL RECEPTOR ALPHA VARIABLE 16"/>
    <property type="match status" value="1"/>
</dbReference>
<dbReference type="EMBL" id="JAYKXH010000007">
    <property type="protein sequence ID" value="KAK7163316.1"/>
    <property type="molecule type" value="Genomic_DNA"/>
</dbReference>
<dbReference type="Pfam" id="PF07686">
    <property type="entry name" value="V-set"/>
    <property type="match status" value="1"/>
</dbReference>
<dbReference type="SUPFAM" id="SSF48726">
    <property type="entry name" value="Immunoglobulin"/>
    <property type="match status" value="1"/>
</dbReference>
<comment type="caution">
    <text evidence="8">The sequence shown here is derived from an EMBL/GenBank/DDBJ whole genome shotgun (WGS) entry which is preliminary data.</text>
</comment>
<keyword evidence="9" id="KW-1185">Reference proteome</keyword>
<dbReference type="PANTHER" id="PTHR19367">
    <property type="entry name" value="T-CELL RECEPTOR ALPHA CHAIN V REGION"/>
    <property type="match status" value="1"/>
</dbReference>
<evidence type="ECO:0000256" key="4">
    <source>
        <dbReference type="ARBA" id="ARBA00023319"/>
    </source>
</evidence>
<evidence type="ECO:0000313" key="9">
    <source>
        <dbReference type="Proteomes" id="UP001364617"/>
    </source>
</evidence>
<dbReference type="InterPro" id="IPR036179">
    <property type="entry name" value="Ig-like_dom_sf"/>
</dbReference>
<dbReference type="InterPro" id="IPR051287">
    <property type="entry name" value="TCR_variable_region"/>
</dbReference>
<accession>A0AAN9HAA4</accession>
<evidence type="ECO:0000256" key="1">
    <source>
        <dbReference type="ARBA" id="ARBA00022729"/>
    </source>
</evidence>
<name>A0AAN9HAA4_9TELE</name>
<reference evidence="8 9" key="1">
    <citation type="submission" date="2024-02" db="EMBL/GenBank/DDBJ databases">
        <title>Chromosome-level genome assembly of the Eurasian Minnow (Phoxinus phoxinus).</title>
        <authorList>
            <person name="Oriowo T.O."/>
            <person name="Martin S."/>
            <person name="Stange M."/>
            <person name="Chrysostomakis Y."/>
            <person name="Brown T."/>
            <person name="Winkler S."/>
            <person name="Kukowka S."/>
            <person name="Myers E.W."/>
            <person name="Bohne A."/>
        </authorList>
    </citation>
    <scope>NUCLEOTIDE SEQUENCE [LARGE SCALE GENOMIC DNA]</scope>
    <source>
        <strain evidence="8">ZFMK-TIS-60720</strain>
        <tissue evidence="8">Whole Organism</tissue>
    </source>
</reference>
<dbReference type="GO" id="GO:0002250">
    <property type="term" value="P:adaptive immune response"/>
    <property type="evidence" value="ECO:0007669"/>
    <property type="project" value="UniProtKB-KW"/>
</dbReference>
<organism evidence="8 9">
    <name type="scientific">Phoxinus phoxinus</name>
    <name type="common">Eurasian minnow</name>
    <dbReference type="NCBI Taxonomy" id="58324"/>
    <lineage>
        <taxon>Eukaryota</taxon>
        <taxon>Metazoa</taxon>
        <taxon>Chordata</taxon>
        <taxon>Craniata</taxon>
        <taxon>Vertebrata</taxon>
        <taxon>Euteleostomi</taxon>
        <taxon>Actinopterygii</taxon>
        <taxon>Neopterygii</taxon>
        <taxon>Teleostei</taxon>
        <taxon>Ostariophysi</taxon>
        <taxon>Cypriniformes</taxon>
        <taxon>Leuciscidae</taxon>
        <taxon>Phoxininae</taxon>
        <taxon>Phoxinus</taxon>
    </lineage>
</organism>
<dbReference type="InterPro" id="IPR007110">
    <property type="entry name" value="Ig-like_dom"/>
</dbReference>
<feature type="chain" id="PRO_5042990496" description="Ig-like domain-containing protein" evidence="6">
    <location>
        <begin position="19"/>
        <end position="157"/>
    </location>
</feature>
<gene>
    <name evidence="8" type="ORF">R3I93_007380</name>
</gene>
<dbReference type="SMART" id="SM00406">
    <property type="entry name" value="IGv"/>
    <property type="match status" value="1"/>
</dbReference>
<keyword evidence="3" id="KW-0675">Receptor</keyword>
<dbReference type="InterPro" id="IPR013106">
    <property type="entry name" value="Ig_V-set"/>
</dbReference>
<keyword evidence="4" id="KW-0393">Immunoglobulin domain</keyword>
<evidence type="ECO:0000256" key="3">
    <source>
        <dbReference type="ARBA" id="ARBA00023170"/>
    </source>
</evidence>
<dbReference type="InterPro" id="IPR013783">
    <property type="entry name" value="Ig-like_fold"/>
</dbReference>
<dbReference type="Proteomes" id="UP001364617">
    <property type="component" value="Unassembled WGS sequence"/>
</dbReference>
<feature type="signal peptide" evidence="6">
    <location>
        <begin position="1"/>
        <end position="18"/>
    </location>
</feature>
<dbReference type="InterPro" id="IPR003599">
    <property type="entry name" value="Ig_sub"/>
</dbReference>
<keyword evidence="5" id="KW-1279">T cell receptor</keyword>
<protein>
    <recommendedName>
        <fullName evidence="7">Ig-like domain-containing protein</fullName>
    </recommendedName>
</protein>
<dbReference type="SMART" id="SM00409">
    <property type="entry name" value="IG"/>
    <property type="match status" value="1"/>
</dbReference>
<feature type="domain" description="Ig-like" evidence="7">
    <location>
        <begin position="23"/>
        <end position="125"/>
    </location>
</feature>
<sequence length="157" mass="17783">MLLHSIILLSAFACATYGNEIKPTETEEFTVEGSSVKLSCSYSSAYTLHWYRQYPGSAPEFLVIIADGAKEAQKSSRFTTEIRKEKQNYVDLEISSAEVSDSAVYYCALVPTVTGNTRTLYKNLTQLKRHLCLLLNRLKHITYKRIAFPNCQALEQE</sequence>
<dbReference type="Gene3D" id="2.60.40.10">
    <property type="entry name" value="Immunoglobulins"/>
    <property type="match status" value="1"/>
</dbReference>
<dbReference type="GO" id="GO:0042101">
    <property type="term" value="C:T cell receptor complex"/>
    <property type="evidence" value="ECO:0007669"/>
    <property type="project" value="UniProtKB-KW"/>
</dbReference>